<dbReference type="GO" id="GO:0008270">
    <property type="term" value="F:zinc ion binding"/>
    <property type="evidence" value="ECO:0007669"/>
    <property type="project" value="InterPro"/>
</dbReference>
<gene>
    <name evidence="5" type="ORF">FNK824_LOCUS25152</name>
</gene>
<dbReference type="InterPro" id="IPR033443">
    <property type="entry name" value="PROP1-like_PPR_dom"/>
</dbReference>
<comment type="caution">
    <text evidence="5">The sequence shown here is derived from an EMBL/GenBank/DDBJ whole genome shotgun (WGS) entry which is preliminary data.</text>
</comment>
<evidence type="ECO:0000313" key="5">
    <source>
        <dbReference type="EMBL" id="CAF3986386.1"/>
    </source>
</evidence>
<sequence>MKKLIDSKQYKEALDLFDQQAEICNNFTIDMAIKACTILNDYKRGITIQQKLSSNLLNNSYIQTSLIHFYNLMSNNMPDKVLDLLNEMTIKPNNFTLTILFNACGKLANDRAMKIGKKLLDEIPDNYRNDNILLTSVTHMLMKFGDIQSAERVFHSIKEKNIINYGAMIKGYIENEMSEKALDLFEQIHLKLNTVIYTIVFNACSQLANDRAKKIGKKLLDEMPDNYRNDNVVLTSAIHMLTKFGDIQSAERVFHSIKEKNIITYGAMIKGYIGNEMSERALDLFEQIHLNQLGNDRAMKIGKKLLHEMHDNYRNDNVVLTSAIHMLMRFGDIQSAERVFHSIKEKNIITYGAMMKGYIENEMSEKTLDLFEQIHLKLDTVSYTIVFNACSQLANDRAKKIGKKLFDEMPDNYRNDNVVLTSATHMLMKFGEAESAERVIKLMRNKDVITYGALMNGYNMNGEPWKCFEVWEEMKQRDIVLNEIIWTILIGACSKIGMIRQSQYILHQVPLHIQNQKQVQNSVIHMWGKCGSVEKARNVYESVDDRDTLVFEVNGFGLNGMGSEAIKLYREMPNNLRNEVTHICVLNACSHSGFLHEAQNIYNVISFKTEKIVTVMIDCFSRLFLFDEAQKLIDEYEKKNSPNFVMYMCLLSGVRNNRNNNLSKKIYNRMKSLFPDAKQGLVSGTILLANIYSSVGEHQLAKNFRYNQIKELRSKVKMGLSWTYVNGEIVQFKAHDHSHPRSSEIYAELDRLTVELIEHGYKFDSSWITRQLREEETIESVLCGHSEKLAIAYNLIQRPLPDFIQVTKNLRVCGDCHEATKFIAKIRQIDIIVRDANRIHHFHKNGQCSCQDHF</sequence>
<dbReference type="InterPro" id="IPR002885">
    <property type="entry name" value="PPR_rpt"/>
</dbReference>
<dbReference type="InterPro" id="IPR011990">
    <property type="entry name" value="TPR-like_helical_dom_sf"/>
</dbReference>
<dbReference type="Pfam" id="PF14432">
    <property type="entry name" value="DYW_deaminase"/>
    <property type="match status" value="1"/>
</dbReference>
<dbReference type="PROSITE" id="PS51375">
    <property type="entry name" value="PPR"/>
    <property type="match status" value="1"/>
</dbReference>
<evidence type="ECO:0000313" key="6">
    <source>
        <dbReference type="Proteomes" id="UP000663874"/>
    </source>
</evidence>
<dbReference type="FunFam" id="1.25.40.10:FF:000158">
    <property type="entry name" value="pentatricopeptide repeat-containing protein At2g33680"/>
    <property type="match status" value="1"/>
</dbReference>
<dbReference type="AlphaFoldDB" id="A0A819MZ37"/>
<dbReference type="GO" id="GO:0003723">
    <property type="term" value="F:RNA binding"/>
    <property type="evidence" value="ECO:0007669"/>
    <property type="project" value="InterPro"/>
</dbReference>
<proteinExistence type="predicted"/>
<dbReference type="Pfam" id="PF01535">
    <property type="entry name" value="PPR"/>
    <property type="match status" value="6"/>
</dbReference>
<dbReference type="EMBL" id="CAJOBE010005818">
    <property type="protein sequence ID" value="CAF3986386.1"/>
    <property type="molecule type" value="Genomic_DNA"/>
</dbReference>
<evidence type="ECO:0000256" key="2">
    <source>
        <dbReference type="PROSITE-ProRule" id="PRU00708"/>
    </source>
</evidence>
<dbReference type="InterPro" id="IPR046960">
    <property type="entry name" value="PPR_At4g14850-like_plant"/>
</dbReference>
<dbReference type="NCBIfam" id="TIGR00756">
    <property type="entry name" value="PPR"/>
    <property type="match status" value="1"/>
</dbReference>
<name>A0A819MZ37_9BILA</name>
<dbReference type="InterPro" id="IPR032867">
    <property type="entry name" value="DYW_dom"/>
</dbReference>
<evidence type="ECO:0000259" key="4">
    <source>
        <dbReference type="Pfam" id="PF17177"/>
    </source>
</evidence>
<dbReference type="Pfam" id="PF17177">
    <property type="entry name" value="PPR_long"/>
    <property type="match status" value="1"/>
</dbReference>
<accession>A0A819MZ37</accession>
<dbReference type="Gene3D" id="1.25.40.10">
    <property type="entry name" value="Tetratricopeptide repeat domain"/>
    <property type="match status" value="6"/>
</dbReference>
<dbReference type="PANTHER" id="PTHR47926">
    <property type="entry name" value="PENTATRICOPEPTIDE REPEAT-CONTAINING PROTEIN"/>
    <property type="match status" value="1"/>
</dbReference>
<dbReference type="GO" id="GO:0009451">
    <property type="term" value="P:RNA modification"/>
    <property type="evidence" value="ECO:0007669"/>
    <property type="project" value="InterPro"/>
</dbReference>
<keyword evidence="1" id="KW-0677">Repeat</keyword>
<organism evidence="5 6">
    <name type="scientific">Rotaria sordida</name>
    <dbReference type="NCBI Taxonomy" id="392033"/>
    <lineage>
        <taxon>Eukaryota</taxon>
        <taxon>Metazoa</taxon>
        <taxon>Spiralia</taxon>
        <taxon>Gnathifera</taxon>
        <taxon>Rotifera</taxon>
        <taxon>Eurotatoria</taxon>
        <taxon>Bdelloidea</taxon>
        <taxon>Philodinida</taxon>
        <taxon>Philodinidae</taxon>
        <taxon>Rotaria</taxon>
    </lineage>
</organism>
<protein>
    <recommendedName>
        <fullName evidence="7">Pentatricopeptide repeat-containing protein</fullName>
    </recommendedName>
</protein>
<evidence type="ECO:0008006" key="7">
    <source>
        <dbReference type="Google" id="ProtNLM"/>
    </source>
</evidence>
<evidence type="ECO:0000259" key="3">
    <source>
        <dbReference type="Pfam" id="PF14432"/>
    </source>
</evidence>
<dbReference type="Proteomes" id="UP000663874">
    <property type="component" value="Unassembled WGS sequence"/>
</dbReference>
<reference evidence="5" key="1">
    <citation type="submission" date="2021-02" db="EMBL/GenBank/DDBJ databases">
        <authorList>
            <person name="Nowell W R."/>
        </authorList>
    </citation>
    <scope>NUCLEOTIDE SEQUENCE</scope>
</reference>
<evidence type="ECO:0000256" key="1">
    <source>
        <dbReference type="ARBA" id="ARBA00022737"/>
    </source>
</evidence>
<feature type="domain" description="DYW" evidence="3">
    <location>
        <begin position="760"/>
        <end position="853"/>
    </location>
</feature>
<dbReference type="GO" id="GO:0048731">
    <property type="term" value="P:system development"/>
    <property type="evidence" value="ECO:0007669"/>
    <property type="project" value="UniProtKB-ARBA"/>
</dbReference>
<feature type="repeat" description="PPR" evidence="2">
    <location>
        <begin position="447"/>
        <end position="481"/>
    </location>
</feature>
<feature type="domain" description="PROP1-like PPR" evidence="4">
    <location>
        <begin position="372"/>
        <end position="528"/>
    </location>
</feature>